<dbReference type="PANTHER" id="PTHR46796:SF11">
    <property type="entry name" value="TRANSCRIPTIONAL REGULATOR-RELATED"/>
    <property type="match status" value="1"/>
</dbReference>
<proteinExistence type="predicted"/>
<evidence type="ECO:0000313" key="7">
    <source>
        <dbReference type="Proteomes" id="UP000247792"/>
    </source>
</evidence>
<dbReference type="InterPro" id="IPR003313">
    <property type="entry name" value="AraC-bd"/>
</dbReference>
<accession>A0A318J2A8</accession>
<dbReference type="SUPFAM" id="SSF51215">
    <property type="entry name" value="Regulatory protein AraC"/>
    <property type="match status" value="1"/>
</dbReference>
<evidence type="ECO:0000256" key="3">
    <source>
        <dbReference type="ARBA" id="ARBA00023159"/>
    </source>
</evidence>
<dbReference type="InterPro" id="IPR018062">
    <property type="entry name" value="HTH_AraC-typ_CS"/>
</dbReference>
<evidence type="ECO:0000259" key="5">
    <source>
        <dbReference type="PROSITE" id="PS01124"/>
    </source>
</evidence>
<dbReference type="AlphaFoldDB" id="A0A318J2A8"/>
<keyword evidence="4" id="KW-0804">Transcription</keyword>
<organism evidence="6 7">
    <name type="scientific">Undibacterium pigrum</name>
    <dbReference type="NCBI Taxonomy" id="401470"/>
    <lineage>
        <taxon>Bacteria</taxon>
        <taxon>Pseudomonadati</taxon>
        <taxon>Pseudomonadota</taxon>
        <taxon>Betaproteobacteria</taxon>
        <taxon>Burkholderiales</taxon>
        <taxon>Oxalobacteraceae</taxon>
        <taxon>Undibacterium</taxon>
    </lineage>
</organism>
<dbReference type="Pfam" id="PF12833">
    <property type="entry name" value="HTH_18"/>
    <property type="match status" value="1"/>
</dbReference>
<dbReference type="InterPro" id="IPR020449">
    <property type="entry name" value="Tscrpt_reg_AraC-type_HTH"/>
</dbReference>
<dbReference type="GO" id="GO:0043565">
    <property type="term" value="F:sequence-specific DNA binding"/>
    <property type="evidence" value="ECO:0007669"/>
    <property type="project" value="InterPro"/>
</dbReference>
<dbReference type="PROSITE" id="PS00041">
    <property type="entry name" value="HTH_ARAC_FAMILY_1"/>
    <property type="match status" value="1"/>
</dbReference>
<evidence type="ECO:0000256" key="4">
    <source>
        <dbReference type="ARBA" id="ARBA00023163"/>
    </source>
</evidence>
<dbReference type="OrthoDB" id="8584243at2"/>
<dbReference type="Proteomes" id="UP000247792">
    <property type="component" value="Unassembled WGS sequence"/>
</dbReference>
<gene>
    <name evidence="6" type="ORF">DFR42_107185</name>
</gene>
<dbReference type="RefSeq" id="WP_110256763.1">
    <property type="nucleotide sequence ID" value="NZ_QJKB01000007.1"/>
</dbReference>
<name>A0A318J2A8_9BURK</name>
<dbReference type="InterPro" id="IPR018060">
    <property type="entry name" value="HTH_AraC"/>
</dbReference>
<reference evidence="6 7" key="1">
    <citation type="submission" date="2018-05" db="EMBL/GenBank/DDBJ databases">
        <title>Genomic Encyclopedia of Type Strains, Phase IV (KMG-IV): sequencing the most valuable type-strain genomes for metagenomic binning, comparative biology and taxonomic classification.</title>
        <authorList>
            <person name="Goeker M."/>
        </authorList>
    </citation>
    <scope>NUCLEOTIDE SEQUENCE [LARGE SCALE GENOMIC DNA]</scope>
    <source>
        <strain evidence="6 7">DSM 19792</strain>
    </source>
</reference>
<dbReference type="EMBL" id="QJKB01000007">
    <property type="protein sequence ID" value="PXX41534.1"/>
    <property type="molecule type" value="Genomic_DNA"/>
</dbReference>
<sequence>MKDQIHYQRVAEVPGLVLSAGRLSEFHFDRHYHLDYHIGLVSEGVQRQKFRGSSVLLGPGSIVLMPPGEIHDGTGEGCDAYTLKTFRLPVELLNQVTEELSGSSREPVLVGTMIEDTLRAAHLVHLHDAMHAGEKASPLALQSEWLSLLEFVFTQSRAIKPQDIKSSLSPRQFQRIKEYCVAHLSQKISLEELAAICGLGQFHFLRQFKQSIGMTPHAWLVRLRLEYACALLCKNPQSIADVALMVGFYDQSHFNRAFRQAFGVAPSSY</sequence>
<dbReference type="PRINTS" id="PR00032">
    <property type="entry name" value="HTHARAC"/>
</dbReference>
<evidence type="ECO:0000256" key="1">
    <source>
        <dbReference type="ARBA" id="ARBA00023015"/>
    </source>
</evidence>
<dbReference type="SUPFAM" id="SSF46689">
    <property type="entry name" value="Homeodomain-like"/>
    <property type="match status" value="2"/>
</dbReference>
<dbReference type="PROSITE" id="PS01124">
    <property type="entry name" value="HTH_ARAC_FAMILY_2"/>
    <property type="match status" value="1"/>
</dbReference>
<dbReference type="PANTHER" id="PTHR46796">
    <property type="entry name" value="HTH-TYPE TRANSCRIPTIONAL ACTIVATOR RHAS-RELATED"/>
    <property type="match status" value="1"/>
</dbReference>
<dbReference type="InterPro" id="IPR009057">
    <property type="entry name" value="Homeodomain-like_sf"/>
</dbReference>
<keyword evidence="2" id="KW-0238">DNA-binding</keyword>
<comment type="caution">
    <text evidence="6">The sequence shown here is derived from an EMBL/GenBank/DDBJ whole genome shotgun (WGS) entry which is preliminary data.</text>
</comment>
<dbReference type="Pfam" id="PF02311">
    <property type="entry name" value="AraC_binding"/>
    <property type="match status" value="1"/>
</dbReference>
<dbReference type="InterPro" id="IPR050204">
    <property type="entry name" value="AraC_XylS_family_regulators"/>
</dbReference>
<protein>
    <submittedName>
        <fullName evidence="6">AraC family transcriptional regulator</fullName>
    </submittedName>
</protein>
<feature type="domain" description="HTH araC/xylS-type" evidence="5">
    <location>
        <begin position="174"/>
        <end position="269"/>
    </location>
</feature>
<dbReference type="GO" id="GO:0003700">
    <property type="term" value="F:DNA-binding transcription factor activity"/>
    <property type="evidence" value="ECO:0007669"/>
    <property type="project" value="InterPro"/>
</dbReference>
<keyword evidence="1" id="KW-0805">Transcription regulation</keyword>
<dbReference type="Gene3D" id="1.10.10.60">
    <property type="entry name" value="Homeodomain-like"/>
    <property type="match status" value="2"/>
</dbReference>
<dbReference type="Gene3D" id="2.60.120.10">
    <property type="entry name" value="Jelly Rolls"/>
    <property type="match status" value="1"/>
</dbReference>
<dbReference type="InterPro" id="IPR037923">
    <property type="entry name" value="HTH-like"/>
</dbReference>
<keyword evidence="7" id="KW-1185">Reference proteome</keyword>
<evidence type="ECO:0000313" key="6">
    <source>
        <dbReference type="EMBL" id="PXX41534.1"/>
    </source>
</evidence>
<dbReference type="InterPro" id="IPR014710">
    <property type="entry name" value="RmlC-like_jellyroll"/>
</dbReference>
<evidence type="ECO:0000256" key="2">
    <source>
        <dbReference type="ARBA" id="ARBA00023125"/>
    </source>
</evidence>
<keyword evidence="3" id="KW-0010">Activator</keyword>
<dbReference type="SMART" id="SM00342">
    <property type="entry name" value="HTH_ARAC"/>
    <property type="match status" value="1"/>
</dbReference>